<dbReference type="InterPro" id="IPR002885">
    <property type="entry name" value="PPR_rpt"/>
</dbReference>
<feature type="repeat" description="PPR" evidence="1">
    <location>
        <begin position="858"/>
        <end position="892"/>
    </location>
</feature>
<sequence>MPEVSSWANLTLESVMDELAGGGGMLERATACLKVGARDSVHCAQRAPRSKRQLHSTFWNHGAADIELPPWAVGTYSANDKVARHDNRRRQSRSTSLLKDPDQRTQVPNPQSNGIYLEFLYPPQALAWMQRTNVQARERWEKGKARRLPDGFLQASRGFSSSRPARDVEPKGSSVEESFGSRPISGLGEASARDATPSVESATNRPGNTRQMVSELNSQPLESQYELARSEIPILGIRDVVEVTPDDPGDTIVPPEHEFTPVHNPLEILRRSIGGRPNSVHARDVRRIWFLYQSLDQSAKDDSRLKHELLLYMARLRDDTAASHTVTLFYALPTEARSLSDYEAAIVVHLRSGDYDAAFQVHRQALQNIPNGYQITRGFFQYAMRDRAWQHAVTIKEDHDEILSDSASANKKELFWLHVMEVPDLITKAFLFAAYCSRLETKEAEGDMMSDPRIGQGRMPSLEQSRATCTRLCQEAMRKVLPTPYRGDDDPQKTKIYRALDHIRKWDVEAPRLFLEYLEDLLRRFQRPIHYKGVHLLVSYMYSSYREIPGVKPPQKLLETLLARLLELAQTTRDPKYTTKNITYELIAADFKLYHGRLSGSAARLLMTSHARLGALEEVRKDFAYLQEQYPLYADREDALWALIYVHARRGEWAQARDAFEEVQQMAAAHGAKTQLKWWNVLLHAYSRANKIRASLELLERLIVETDLIPEVQTFHPVLELLALRGDVDGIENLFEQFEKLNGGPHQTSFVGSYMRALIRSGEIEEAEQVLRKAVPDVRAHKITGSLTTCFNILLVAYARQRNIEATMQTYRWMKEERIRLDAQTFSALMLALVVYRQPDSAVTIMNNTMWSENLRPTAIHYAIAMHGFIQTRRFPKAISLHKTMLNKQVKPSLATRRLYLQAKARLEARSPTRYTSDRTPLPLSDVIAELRDAVGEADRADMANKDPFFNPGGGEDVLSSFASIIRIHGDRSCVEAVKQLLAMYKDAAKDTNDEPLPMRIISALMNAHFEAGNHDAVREYWNLARAEADRTAPRVSLPDFTLLATLEDPLGSVTVSEENAHSTSDHEDISAEIGFSAQARPAPPAPTPAKTTAVAKPSAPSPGLDHILSTPLAYRMRSLSERNRIMDILDTFTSLVRQGYVFDIIAWNTLIQALCTAQPPLVLLAFTLTERYLIDQFPGWTTSKGARNYAPRPEPKRSGLQYIKGRYLPFDVIAPQYKTIVHLASALTRLKRIETMGGVRQGSDVARFVGNMKRVEESAPRTLRAVETLPIVPSDRLQQRLLGRQEGSRGEMYT</sequence>
<organism evidence="3 4">
    <name type="scientific">Zymoseptoria tritici (strain CBS 115943 / IPO323)</name>
    <name type="common">Speckled leaf blotch fungus</name>
    <name type="synonym">Septoria tritici</name>
    <dbReference type="NCBI Taxonomy" id="336722"/>
    <lineage>
        <taxon>Eukaryota</taxon>
        <taxon>Fungi</taxon>
        <taxon>Dikarya</taxon>
        <taxon>Ascomycota</taxon>
        <taxon>Pezizomycotina</taxon>
        <taxon>Dothideomycetes</taxon>
        <taxon>Dothideomycetidae</taxon>
        <taxon>Mycosphaerellales</taxon>
        <taxon>Mycosphaerellaceae</taxon>
        <taxon>Zymoseptoria</taxon>
    </lineage>
</organism>
<dbReference type="Pfam" id="PF01535">
    <property type="entry name" value="PPR"/>
    <property type="match status" value="1"/>
</dbReference>
<evidence type="ECO:0000313" key="3">
    <source>
        <dbReference type="EMBL" id="EGP83940.1"/>
    </source>
</evidence>
<dbReference type="RefSeq" id="XP_003848964.1">
    <property type="nucleotide sequence ID" value="XM_003848916.1"/>
</dbReference>
<dbReference type="PANTHER" id="PTHR47938">
    <property type="entry name" value="RESPIRATORY COMPLEX I CHAPERONE (CIA84), PUTATIVE (AFU_ORTHOLOGUE AFUA_2G06020)-RELATED"/>
    <property type="match status" value="1"/>
</dbReference>
<dbReference type="PANTHER" id="PTHR47938:SF35">
    <property type="entry name" value="PENTATRICOPEPTIDE REPEAT-CONTAINING PROTEIN 4, MITOCHONDRIAL-RELATED"/>
    <property type="match status" value="1"/>
</dbReference>
<feature type="region of interest" description="Disordered" evidence="2">
    <location>
        <begin position="145"/>
        <end position="210"/>
    </location>
</feature>
<proteinExistence type="predicted"/>
<name>F9XLX4_ZYMTI</name>
<feature type="compositionally biased region" description="Low complexity" evidence="2">
    <location>
        <begin position="1089"/>
        <end position="1099"/>
    </location>
</feature>
<dbReference type="InParanoid" id="F9XLX4"/>
<accession>F9XLX4</accession>
<dbReference type="PROSITE" id="PS51375">
    <property type="entry name" value="PPR"/>
    <property type="match status" value="1"/>
</dbReference>
<feature type="region of interest" description="Disordered" evidence="2">
    <location>
        <begin position="82"/>
        <end position="114"/>
    </location>
</feature>
<dbReference type="Pfam" id="PF13812">
    <property type="entry name" value="PPR_3"/>
    <property type="match status" value="1"/>
</dbReference>
<keyword evidence="4" id="KW-1185">Reference proteome</keyword>
<dbReference type="STRING" id="336722.F9XLX4"/>
<feature type="region of interest" description="Disordered" evidence="2">
    <location>
        <begin position="1080"/>
        <end position="1103"/>
    </location>
</feature>
<reference evidence="3 4" key="1">
    <citation type="journal article" date="2011" name="PLoS Genet.">
        <title>Finished genome of the fungal wheat pathogen Mycosphaerella graminicola reveals dispensome structure, chromosome plasticity, and stealth pathogenesis.</title>
        <authorList>
            <person name="Goodwin S.B."/>
            <person name="Ben M'barek S."/>
            <person name="Dhillon B."/>
            <person name="Wittenberg A.H.J."/>
            <person name="Crane C.F."/>
            <person name="Hane J.K."/>
            <person name="Foster A.J."/>
            <person name="Van der Lee T.A.J."/>
            <person name="Grimwood J."/>
            <person name="Aerts A."/>
            <person name="Antoniw J."/>
            <person name="Bailey A."/>
            <person name="Bluhm B."/>
            <person name="Bowler J."/>
            <person name="Bristow J."/>
            <person name="van der Burgt A."/>
            <person name="Canto-Canche B."/>
            <person name="Churchill A.C.L."/>
            <person name="Conde-Ferraez L."/>
            <person name="Cools H.J."/>
            <person name="Coutinho P.M."/>
            <person name="Csukai M."/>
            <person name="Dehal P."/>
            <person name="De Wit P."/>
            <person name="Donzelli B."/>
            <person name="van de Geest H.C."/>
            <person name="van Ham R.C.H.J."/>
            <person name="Hammond-Kosack K.E."/>
            <person name="Henrissat B."/>
            <person name="Kilian A."/>
            <person name="Kobayashi A.K."/>
            <person name="Koopmann E."/>
            <person name="Kourmpetis Y."/>
            <person name="Kuzniar A."/>
            <person name="Lindquist E."/>
            <person name="Lombard V."/>
            <person name="Maliepaard C."/>
            <person name="Martins N."/>
            <person name="Mehrabi R."/>
            <person name="Nap J.P.H."/>
            <person name="Ponomarenko A."/>
            <person name="Rudd J.J."/>
            <person name="Salamov A."/>
            <person name="Schmutz J."/>
            <person name="Schouten H.J."/>
            <person name="Shapiro H."/>
            <person name="Stergiopoulos I."/>
            <person name="Torriani S.F.F."/>
            <person name="Tu H."/>
            <person name="de Vries R.P."/>
            <person name="Waalwijk C."/>
            <person name="Ware S.B."/>
            <person name="Wiebenga A."/>
            <person name="Zwiers L.-H."/>
            <person name="Oliver R.P."/>
            <person name="Grigoriev I.V."/>
            <person name="Kema G.H.J."/>
        </authorList>
    </citation>
    <scope>NUCLEOTIDE SEQUENCE [LARGE SCALE GENOMIC DNA]</scope>
    <source>
        <strain evidence="4">CBS 115943 / IPO323</strain>
    </source>
</reference>
<gene>
    <name evidence="3" type="ORF">MYCGRDRAFT_111127</name>
</gene>
<dbReference type="EMBL" id="CM001205">
    <property type="protein sequence ID" value="EGP83940.1"/>
    <property type="molecule type" value="Genomic_DNA"/>
</dbReference>
<dbReference type="SUPFAM" id="SSF48452">
    <property type="entry name" value="TPR-like"/>
    <property type="match status" value="1"/>
</dbReference>
<evidence type="ECO:0000256" key="1">
    <source>
        <dbReference type="PROSITE-ProRule" id="PRU00708"/>
    </source>
</evidence>
<evidence type="ECO:0000313" key="4">
    <source>
        <dbReference type="Proteomes" id="UP000008062"/>
    </source>
</evidence>
<dbReference type="GO" id="GO:0003729">
    <property type="term" value="F:mRNA binding"/>
    <property type="evidence" value="ECO:0007669"/>
    <property type="project" value="TreeGrafter"/>
</dbReference>
<dbReference type="InterPro" id="IPR011990">
    <property type="entry name" value="TPR-like_helical_dom_sf"/>
</dbReference>
<feature type="compositionally biased region" description="Polar residues" evidence="2">
    <location>
        <begin position="104"/>
        <end position="114"/>
    </location>
</feature>
<dbReference type="OMA" id="QLHTGFW"/>
<dbReference type="Proteomes" id="UP000008062">
    <property type="component" value="Chromosome 10"/>
</dbReference>
<dbReference type="KEGG" id="ztr:MYCGRDRAFT_111127"/>
<feature type="compositionally biased region" description="Polar residues" evidence="2">
    <location>
        <begin position="198"/>
        <end position="210"/>
    </location>
</feature>
<evidence type="ECO:0008006" key="5">
    <source>
        <dbReference type="Google" id="ProtNLM"/>
    </source>
</evidence>
<dbReference type="HOGENOM" id="CLU_003430_0_1_1"/>
<protein>
    <recommendedName>
        <fullName evidence="5">Pentacotripeptide-repeat region of PRORP domain-containing protein</fullName>
    </recommendedName>
</protein>
<evidence type="ECO:0000256" key="2">
    <source>
        <dbReference type="SAM" id="MobiDB-lite"/>
    </source>
</evidence>
<dbReference type="Gene3D" id="1.25.40.10">
    <property type="entry name" value="Tetratricopeptide repeat domain"/>
    <property type="match status" value="2"/>
</dbReference>
<dbReference type="eggNOG" id="KOG4197">
    <property type="taxonomic scope" value="Eukaryota"/>
</dbReference>
<dbReference type="OrthoDB" id="185373at2759"/>
<dbReference type="GeneID" id="13398436"/>